<evidence type="ECO:0000313" key="1">
    <source>
        <dbReference type="EMBL" id="KAI9921645.1"/>
    </source>
</evidence>
<proteinExistence type="predicted"/>
<dbReference type="Proteomes" id="UP001163321">
    <property type="component" value="Chromosome 1"/>
</dbReference>
<keyword evidence="2" id="KW-1185">Reference proteome</keyword>
<evidence type="ECO:0000313" key="2">
    <source>
        <dbReference type="Proteomes" id="UP001163321"/>
    </source>
</evidence>
<name>A0ACC0WSH5_9STRA</name>
<sequence>MKIKGFRVFVARIYIKCSGRVNPRCRNPSRSVDVPSSDFRVARTVNMKLRQIGMSNLCRARR</sequence>
<organism evidence="1 2">
    <name type="scientific">Peronosclerospora sorghi</name>
    <dbReference type="NCBI Taxonomy" id="230839"/>
    <lineage>
        <taxon>Eukaryota</taxon>
        <taxon>Sar</taxon>
        <taxon>Stramenopiles</taxon>
        <taxon>Oomycota</taxon>
        <taxon>Peronosporomycetes</taxon>
        <taxon>Peronosporales</taxon>
        <taxon>Peronosporaceae</taxon>
        <taxon>Peronosclerospora</taxon>
    </lineage>
</organism>
<reference evidence="1 2" key="1">
    <citation type="journal article" date="2022" name="bioRxiv">
        <title>The genome of the oomycete Peronosclerospora sorghi, a cosmopolitan pathogen of maize and sorghum, is inflated with dispersed pseudogenes.</title>
        <authorList>
            <person name="Fletcher K."/>
            <person name="Martin F."/>
            <person name="Isakeit T."/>
            <person name="Cavanaugh K."/>
            <person name="Magill C."/>
            <person name="Michelmore R."/>
        </authorList>
    </citation>
    <scope>NUCLEOTIDE SEQUENCE [LARGE SCALE GENOMIC DNA]</scope>
    <source>
        <strain evidence="1">P6</strain>
    </source>
</reference>
<protein>
    <submittedName>
        <fullName evidence="1">Uncharacterized protein</fullName>
    </submittedName>
</protein>
<gene>
    <name evidence="1" type="ORF">PsorP6_000778</name>
</gene>
<accession>A0ACC0WSH5</accession>
<dbReference type="EMBL" id="CM047580">
    <property type="protein sequence ID" value="KAI9921645.1"/>
    <property type="molecule type" value="Genomic_DNA"/>
</dbReference>
<comment type="caution">
    <text evidence="1">The sequence shown here is derived from an EMBL/GenBank/DDBJ whole genome shotgun (WGS) entry which is preliminary data.</text>
</comment>